<evidence type="ECO:0000313" key="1">
    <source>
        <dbReference type="EMBL" id="KAH3804670.1"/>
    </source>
</evidence>
<keyword evidence="2" id="KW-1185">Reference proteome</keyword>
<gene>
    <name evidence="1" type="ORF">DPMN_132958</name>
</gene>
<accession>A0A9D4FTE0</accession>
<evidence type="ECO:0000313" key="2">
    <source>
        <dbReference type="Proteomes" id="UP000828390"/>
    </source>
</evidence>
<dbReference type="PANTHER" id="PTHR46051">
    <property type="entry name" value="SH2 DOMAIN-CONTAINING PROTEIN"/>
    <property type="match status" value="1"/>
</dbReference>
<dbReference type="Proteomes" id="UP000828390">
    <property type="component" value="Unassembled WGS sequence"/>
</dbReference>
<protein>
    <submittedName>
        <fullName evidence="1">Uncharacterized protein</fullName>
    </submittedName>
</protein>
<comment type="caution">
    <text evidence="1">The sequence shown here is derived from an EMBL/GenBank/DDBJ whole genome shotgun (WGS) entry which is preliminary data.</text>
</comment>
<dbReference type="AlphaFoldDB" id="A0A9D4FTE0"/>
<proteinExistence type="predicted"/>
<organism evidence="1 2">
    <name type="scientific">Dreissena polymorpha</name>
    <name type="common">Zebra mussel</name>
    <name type="synonym">Mytilus polymorpha</name>
    <dbReference type="NCBI Taxonomy" id="45954"/>
    <lineage>
        <taxon>Eukaryota</taxon>
        <taxon>Metazoa</taxon>
        <taxon>Spiralia</taxon>
        <taxon>Lophotrochozoa</taxon>
        <taxon>Mollusca</taxon>
        <taxon>Bivalvia</taxon>
        <taxon>Autobranchia</taxon>
        <taxon>Heteroconchia</taxon>
        <taxon>Euheterodonta</taxon>
        <taxon>Imparidentia</taxon>
        <taxon>Neoheterodontei</taxon>
        <taxon>Myida</taxon>
        <taxon>Dreissenoidea</taxon>
        <taxon>Dreissenidae</taxon>
        <taxon>Dreissena</taxon>
    </lineage>
</organism>
<dbReference type="GO" id="GO:0009966">
    <property type="term" value="P:regulation of signal transduction"/>
    <property type="evidence" value="ECO:0007669"/>
    <property type="project" value="TreeGrafter"/>
</dbReference>
<reference evidence="1" key="2">
    <citation type="submission" date="2020-11" db="EMBL/GenBank/DDBJ databases">
        <authorList>
            <person name="McCartney M.A."/>
            <person name="Auch B."/>
            <person name="Kono T."/>
            <person name="Mallez S."/>
            <person name="Becker A."/>
            <person name="Gohl D.M."/>
            <person name="Silverstein K.A.T."/>
            <person name="Koren S."/>
            <person name="Bechman K.B."/>
            <person name="Herman A."/>
            <person name="Abrahante J.E."/>
            <person name="Garbe J."/>
        </authorList>
    </citation>
    <scope>NUCLEOTIDE SEQUENCE</scope>
    <source>
        <strain evidence="1">Duluth1</strain>
        <tissue evidence="1">Whole animal</tissue>
    </source>
</reference>
<sequence>MYISPGDASINQSLSTWLKCTGSGASRDRVLGVIPHDVYVVGTQESSTTEKDWVSQLKAGLKGRELWGLFLFLSPAKGGGTFYLSCLSVSLSFSPSVCLS</sequence>
<name>A0A9D4FTE0_DREPO</name>
<reference evidence="1" key="1">
    <citation type="journal article" date="2019" name="bioRxiv">
        <title>The Genome of the Zebra Mussel, Dreissena polymorpha: A Resource for Invasive Species Research.</title>
        <authorList>
            <person name="McCartney M.A."/>
            <person name="Auch B."/>
            <person name="Kono T."/>
            <person name="Mallez S."/>
            <person name="Zhang Y."/>
            <person name="Obille A."/>
            <person name="Becker A."/>
            <person name="Abrahante J.E."/>
            <person name="Garbe J."/>
            <person name="Badalamenti J.P."/>
            <person name="Herman A."/>
            <person name="Mangelson H."/>
            <person name="Liachko I."/>
            <person name="Sullivan S."/>
            <person name="Sone E.D."/>
            <person name="Koren S."/>
            <person name="Silverstein K.A.T."/>
            <person name="Beckman K.B."/>
            <person name="Gohl D.M."/>
        </authorList>
    </citation>
    <scope>NUCLEOTIDE SEQUENCE</scope>
    <source>
        <strain evidence="1">Duluth1</strain>
        <tissue evidence="1">Whole animal</tissue>
    </source>
</reference>
<dbReference type="EMBL" id="JAIWYP010000006">
    <property type="protein sequence ID" value="KAH3804670.1"/>
    <property type="molecule type" value="Genomic_DNA"/>
</dbReference>
<dbReference type="GO" id="GO:0050776">
    <property type="term" value="P:regulation of immune response"/>
    <property type="evidence" value="ECO:0007669"/>
    <property type="project" value="TreeGrafter"/>
</dbReference>
<dbReference type="PANTHER" id="PTHR46051:SF1">
    <property type="entry name" value="INOSITOL POLYPHOSPHATE-RELATED PHOSPHATASE DOMAIN-CONTAINING PROTEIN"/>
    <property type="match status" value="1"/>
</dbReference>